<sequence>MFKIFKISLAIIALLATLFIIYLSYIIITDYSPKEIENATIDGKSEKIMPIDKNFSVTTYNIGYCGLDKYQDFFMDGGTMSKSSSKEKTKENLDSVLDFLKSTNSDFISIQEVDTNSTRSYHIDEKKAIENEFKDYSQTFAYNYISKWVPVPLTDPMGHVESGLLTLSKYKTSKSLRYALPGKETFPRRYFMLDRCIIENTVPLSNGKNLIFVNLHLSAFDKGGLIKAQQLEFLLKYIKAKYTDGNYVVLSGDWNHLLSRTFLDTYKGKLPDWLALLPEELFKEDFTLATDESTMTIRSTTTPYKKGTSFETVIDGFYVSNNIEVLSVKGHDLGFEHTDHNPVTAVFKFK</sequence>
<name>A0AAU9E5Z0_9FIRM</name>
<dbReference type="RefSeq" id="WP_338536391.1">
    <property type="nucleotide sequence ID" value="NZ_AP028654.1"/>
</dbReference>
<evidence type="ECO:0000313" key="3">
    <source>
        <dbReference type="EMBL" id="BEP28042.1"/>
    </source>
</evidence>
<keyword evidence="1" id="KW-0812">Transmembrane</keyword>
<dbReference type="InterPro" id="IPR036691">
    <property type="entry name" value="Endo/exonu/phosph_ase_sf"/>
</dbReference>
<evidence type="ECO:0000256" key="1">
    <source>
        <dbReference type="SAM" id="Phobius"/>
    </source>
</evidence>
<dbReference type="GO" id="GO:0004519">
    <property type="term" value="F:endonuclease activity"/>
    <property type="evidence" value="ECO:0007669"/>
    <property type="project" value="UniProtKB-KW"/>
</dbReference>
<dbReference type="GO" id="GO:0016020">
    <property type="term" value="C:membrane"/>
    <property type="evidence" value="ECO:0007669"/>
    <property type="project" value="GOC"/>
</dbReference>
<protein>
    <submittedName>
        <fullName evidence="3">Endonuclease</fullName>
    </submittedName>
</protein>
<dbReference type="InterPro" id="IPR051916">
    <property type="entry name" value="GPI-anchor_lipid_remodeler"/>
</dbReference>
<dbReference type="PANTHER" id="PTHR14859:SF1">
    <property type="entry name" value="PGAP2-INTERACTING PROTEIN"/>
    <property type="match status" value="1"/>
</dbReference>
<feature type="transmembrane region" description="Helical" evidence="1">
    <location>
        <begin position="7"/>
        <end position="28"/>
    </location>
</feature>
<keyword evidence="3" id="KW-0378">Hydrolase</keyword>
<dbReference type="Gene3D" id="3.60.10.10">
    <property type="entry name" value="Endonuclease/exonuclease/phosphatase"/>
    <property type="match status" value="1"/>
</dbReference>
<dbReference type="InterPro" id="IPR005135">
    <property type="entry name" value="Endo/exonuclease/phosphatase"/>
</dbReference>
<proteinExistence type="predicted"/>
<dbReference type="KEGG" id="hprf:HLPR_03730"/>
<keyword evidence="3" id="KW-0540">Nuclease</keyword>
<keyword evidence="1" id="KW-1133">Transmembrane helix</keyword>
<dbReference type="Proteomes" id="UP001321786">
    <property type="component" value="Chromosome"/>
</dbReference>
<dbReference type="EMBL" id="AP028654">
    <property type="protein sequence ID" value="BEP28042.1"/>
    <property type="molecule type" value="Genomic_DNA"/>
</dbReference>
<reference evidence="3 4" key="1">
    <citation type="submission" date="2023-08" db="EMBL/GenBank/DDBJ databases">
        <title>Helicovermis profunda gen. nov., sp. nov., a novel mesophilic, fermentative bacterium within the Bacillota from a deep-sea hydrothermal vent chimney.</title>
        <authorList>
            <person name="Miyazaki U."/>
            <person name="Mizutani D."/>
            <person name="Hashimoto Y."/>
            <person name="Tame A."/>
            <person name="Sawayama S."/>
            <person name="Miyazaki J."/>
            <person name="Takai K."/>
            <person name="Nakagawa S."/>
        </authorList>
    </citation>
    <scope>NUCLEOTIDE SEQUENCE [LARGE SCALE GENOMIC DNA]</scope>
    <source>
        <strain evidence="3 4">S502</strain>
    </source>
</reference>
<keyword evidence="3" id="KW-0255">Endonuclease</keyword>
<evidence type="ECO:0000313" key="4">
    <source>
        <dbReference type="Proteomes" id="UP001321786"/>
    </source>
</evidence>
<accession>A0AAU9E5Z0</accession>
<organism evidence="3 4">
    <name type="scientific">Helicovermis profundi</name>
    <dbReference type="NCBI Taxonomy" id="3065157"/>
    <lineage>
        <taxon>Bacteria</taxon>
        <taxon>Bacillati</taxon>
        <taxon>Bacillota</taxon>
        <taxon>Clostridia</taxon>
        <taxon>Helicovermis</taxon>
    </lineage>
</organism>
<dbReference type="PANTHER" id="PTHR14859">
    <property type="entry name" value="CALCOFLUOR WHITE HYPERSENSITIVE PROTEIN PRECURSOR"/>
    <property type="match status" value="1"/>
</dbReference>
<dbReference type="AlphaFoldDB" id="A0AAU9E5Z0"/>
<dbReference type="SUPFAM" id="SSF56219">
    <property type="entry name" value="DNase I-like"/>
    <property type="match status" value="1"/>
</dbReference>
<dbReference type="Pfam" id="PF03372">
    <property type="entry name" value="Exo_endo_phos"/>
    <property type="match status" value="1"/>
</dbReference>
<evidence type="ECO:0000259" key="2">
    <source>
        <dbReference type="Pfam" id="PF03372"/>
    </source>
</evidence>
<keyword evidence="4" id="KW-1185">Reference proteome</keyword>
<keyword evidence="1" id="KW-0472">Membrane</keyword>
<dbReference type="GO" id="GO:0006506">
    <property type="term" value="P:GPI anchor biosynthetic process"/>
    <property type="evidence" value="ECO:0007669"/>
    <property type="project" value="TreeGrafter"/>
</dbReference>
<feature type="domain" description="Endonuclease/exonuclease/phosphatase" evidence="2">
    <location>
        <begin position="59"/>
        <end position="334"/>
    </location>
</feature>
<gene>
    <name evidence="3" type="ORF">HLPR_03730</name>
</gene>